<feature type="compositionally biased region" description="Polar residues" evidence="1">
    <location>
        <begin position="182"/>
        <end position="192"/>
    </location>
</feature>
<dbReference type="Gene3D" id="2.30.30.140">
    <property type="match status" value="1"/>
</dbReference>
<organism evidence="3 4">
    <name type="scientific">Cichlidogyrus casuarinus</name>
    <dbReference type="NCBI Taxonomy" id="1844966"/>
    <lineage>
        <taxon>Eukaryota</taxon>
        <taxon>Metazoa</taxon>
        <taxon>Spiralia</taxon>
        <taxon>Lophotrochozoa</taxon>
        <taxon>Platyhelminthes</taxon>
        <taxon>Monogenea</taxon>
        <taxon>Monopisthocotylea</taxon>
        <taxon>Dactylogyridea</taxon>
        <taxon>Ancyrocephalidae</taxon>
        <taxon>Cichlidogyrus</taxon>
    </lineage>
</organism>
<proteinExistence type="predicted"/>
<accession>A0ABD2Q8E3</accession>
<reference evidence="3 4" key="1">
    <citation type="submission" date="2024-11" db="EMBL/GenBank/DDBJ databases">
        <title>Adaptive evolution of stress response genes in parasites aligns with host niche diversity.</title>
        <authorList>
            <person name="Hahn C."/>
            <person name="Resl P."/>
        </authorList>
    </citation>
    <scope>NUCLEOTIDE SEQUENCE [LARGE SCALE GENOMIC DNA]</scope>
    <source>
        <strain evidence="3">EGGRZ-B1_66</strain>
        <tissue evidence="3">Body</tissue>
    </source>
</reference>
<gene>
    <name evidence="3" type="primary">PWWP2B_1</name>
    <name evidence="3" type="ORF">Ciccas_005921</name>
</gene>
<protein>
    <submittedName>
        <fullName evidence="3">PWWP domain containing 2B</fullName>
    </submittedName>
</protein>
<dbReference type="Proteomes" id="UP001626550">
    <property type="component" value="Unassembled WGS sequence"/>
</dbReference>
<evidence type="ECO:0000256" key="1">
    <source>
        <dbReference type="SAM" id="MobiDB-lite"/>
    </source>
</evidence>
<dbReference type="InterPro" id="IPR000313">
    <property type="entry name" value="PWWP_dom"/>
</dbReference>
<dbReference type="EMBL" id="JBJKFK010000750">
    <property type="protein sequence ID" value="KAL3315447.1"/>
    <property type="molecule type" value="Genomic_DNA"/>
</dbReference>
<name>A0ABD2Q8E3_9PLAT</name>
<feature type="region of interest" description="Disordered" evidence="1">
    <location>
        <begin position="92"/>
        <end position="121"/>
    </location>
</feature>
<dbReference type="SUPFAM" id="SSF63748">
    <property type="entry name" value="Tudor/PWWP/MBT"/>
    <property type="match status" value="1"/>
</dbReference>
<evidence type="ECO:0000259" key="2">
    <source>
        <dbReference type="PROSITE" id="PS50812"/>
    </source>
</evidence>
<evidence type="ECO:0000313" key="4">
    <source>
        <dbReference type="Proteomes" id="UP001626550"/>
    </source>
</evidence>
<feature type="region of interest" description="Disordered" evidence="1">
    <location>
        <begin position="165"/>
        <end position="204"/>
    </location>
</feature>
<comment type="caution">
    <text evidence="3">The sequence shown here is derived from an EMBL/GenBank/DDBJ whole genome shotgun (WGS) entry which is preliminary data.</text>
</comment>
<keyword evidence="4" id="KW-1185">Reference proteome</keyword>
<feature type="compositionally biased region" description="Polar residues" evidence="1">
    <location>
        <begin position="93"/>
        <end position="120"/>
    </location>
</feature>
<evidence type="ECO:0000313" key="3">
    <source>
        <dbReference type="EMBL" id="KAL3315447.1"/>
    </source>
</evidence>
<sequence>MTTTMLKCNNPMKPIATLKSSNLLDRSLHIHHKSVESICDSDSNPFYDFSVEGDELCCSKAGAYQKPKKMWIAKEQAQSNFDLATSPIARPAVSSQASYSPSNCRNIDEVTTSPSSSSALGTIPLLSSSSTNTSSLSNHTPLANGHGSSCILIDSISSCASPASIQLSNSKRRKRSTKQRSNASDFNDSSNQHRTKKFKSQELLSNVDSPASDLDCGTPGSLSGSRLKIRIRRDIVHQPGKKGKSKSDVSFRIVESWCDVDAGFSSTSKVPSSPSSSLNGSGGGLQVGDIVWAKLAGYPYWPSRISGIYARTEQQLSLATPLPGNHEGDSLAVLGTPPDPSLAGGYTAKVDWLAGRQCSYLSCAKLYPFFEFYDKLYSPKTRIKGLSYTPAFKFFLLFLLKL</sequence>
<dbReference type="Pfam" id="PF00855">
    <property type="entry name" value="PWWP"/>
    <property type="match status" value="1"/>
</dbReference>
<dbReference type="AlphaFoldDB" id="A0ABD2Q8E3"/>
<dbReference type="PROSITE" id="PS50812">
    <property type="entry name" value="PWWP"/>
    <property type="match status" value="1"/>
</dbReference>
<feature type="domain" description="PWWP" evidence="2">
    <location>
        <begin position="287"/>
        <end position="372"/>
    </location>
</feature>